<dbReference type="EMBL" id="CAJVPT010009564">
    <property type="protein sequence ID" value="CAG8562830.1"/>
    <property type="molecule type" value="Genomic_DNA"/>
</dbReference>
<proteinExistence type="predicted"/>
<protein>
    <submittedName>
        <fullName evidence="1">16562_t:CDS:1</fullName>
    </submittedName>
</protein>
<feature type="non-terminal residue" evidence="1">
    <location>
        <position position="1"/>
    </location>
</feature>
<organism evidence="1 2">
    <name type="scientific">Acaulospora colombiana</name>
    <dbReference type="NCBI Taxonomy" id="27376"/>
    <lineage>
        <taxon>Eukaryota</taxon>
        <taxon>Fungi</taxon>
        <taxon>Fungi incertae sedis</taxon>
        <taxon>Mucoromycota</taxon>
        <taxon>Glomeromycotina</taxon>
        <taxon>Glomeromycetes</taxon>
        <taxon>Diversisporales</taxon>
        <taxon>Acaulosporaceae</taxon>
        <taxon>Acaulospora</taxon>
    </lineage>
</organism>
<comment type="caution">
    <text evidence="1">The sequence shown here is derived from an EMBL/GenBank/DDBJ whole genome shotgun (WGS) entry which is preliminary data.</text>
</comment>
<gene>
    <name evidence="1" type="ORF">ACOLOM_LOCUS5301</name>
</gene>
<evidence type="ECO:0000313" key="1">
    <source>
        <dbReference type="EMBL" id="CAG8562830.1"/>
    </source>
</evidence>
<name>A0ACA9M108_9GLOM</name>
<accession>A0ACA9M108</accession>
<reference evidence="1" key="1">
    <citation type="submission" date="2021-06" db="EMBL/GenBank/DDBJ databases">
        <authorList>
            <person name="Kallberg Y."/>
            <person name="Tangrot J."/>
            <person name="Rosling A."/>
        </authorList>
    </citation>
    <scope>NUCLEOTIDE SEQUENCE</scope>
    <source>
        <strain evidence="1">CL356</strain>
    </source>
</reference>
<dbReference type="Proteomes" id="UP000789525">
    <property type="component" value="Unassembled WGS sequence"/>
</dbReference>
<evidence type="ECO:0000313" key="2">
    <source>
        <dbReference type="Proteomes" id="UP000789525"/>
    </source>
</evidence>
<keyword evidence="2" id="KW-1185">Reference proteome</keyword>
<sequence>LTGVSGFDILDLLVASDEFLLEELIKHVQNYFIEHMTWLEQNLFTVLNTIFQLIFPSLNKDIFLELIKYDELKIEEVSVWEHLIKWGIHQTPGIKGMKSSDVKKFSEKNFKDLKNTMGPFIPYIRFYEISSNDFFNKVRPFRKAMPESLFEDVMSFLVAETEPKQEKLPARNGNVIDDSKIITRRHADIISNLIEKRDKVNKQGKAIAVIKVKGSGKIIGGFNANGWNHNPSSFKQFYGSMQIISYFPLVVEIIIETLESVDLTVLTVYMTKATL</sequence>